<dbReference type="SUPFAM" id="SSF64307">
    <property type="entry name" value="SirA-like"/>
    <property type="match status" value="1"/>
</dbReference>
<dbReference type="InterPro" id="IPR036868">
    <property type="entry name" value="TusA-like_sf"/>
</dbReference>
<dbReference type="RefSeq" id="WP_286336604.1">
    <property type="nucleotide sequence ID" value="NZ_AP027370.1"/>
</dbReference>
<proteinExistence type="predicted"/>
<gene>
    <name evidence="2" type="ORF">HCR_19720</name>
</gene>
<sequence length="88" mass="10455">MHPMLELDVRGLNHPEPLERSVEMFKRMGPKDLFRLVIHRMPQPLLMIAQRHGIRYRVCQVSEAEWHIWFTRDENLDLTACCSGEKDV</sequence>
<feature type="domain" description="DUF2249" evidence="1">
    <location>
        <begin position="6"/>
        <end position="72"/>
    </location>
</feature>
<reference evidence="2 3" key="1">
    <citation type="submission" date="2023-03" db="EMBL/GenBank/DDBJ databases">
        <title>Description of Hydrogenimonas sp. ISO32.</title>
        <authorList>
            <person name="Mino S."/>
            <person name="Fukazawa S."/>
            <person name="Sawabe T."/>
        </authorList>
    </citation>
    <scope>NUCLEOTIDE SEQUENCE [LARGE SCALE GENOMIC DNA]</scope>
    <source>
        <strain evidence="2 3">ISO32</strain>
    </source>
</reference>
<organism evidence="2 3">
    <name type="scientific">Hydrogenimonas cancrithermarum</name>
    <dbReference type="NCBI Taxonomy" id="2993563"/>
    <lineage>
        <taxon>Bacteria</taxon>
        <taxon>Pseudomonadati</taxon>
        <taxon>Campylobacterota</taxon>
        <taxon>Epsilonproteobacteria</taxon>
        <taxon>Campylobacterales</taxon>
        <taxon>Hydrogenimonadaceae</taxon>
        <taxon>Hydrogenimonas</taxon>
    </lineage>
</organism>
<name>A0ABN6WWT4_9BACT</name>
<dbReference type="InterPro" id="IPR018720">
    <property type="entry name" value="DUF2249"/>
</dbReference>
<evidence type="ECO:0000313" key="2">
    <source>
        <dbReference type="EMBL" id="BDY13660.1"/>
    </source>
</evidence>
<protein>
    <recommendedName>
        <fullName evidence="1">DUF2249 domain-containing protein</fullName>
    </recommendedName>
</protein>
<keyword evidence="3" id="KW-1185">Reference proteome</keyword>
<evidence type="ECO:0000313" key="3">
    <source>
        <dbReference type="Proteomes" id="UP001321445"/>
    </source>
</evidence>
<dbReference type="EMBL" id="AP027370">
    <property type="protein sequence ID" value="BDY13660.1"/>
    <property type="molecule type" value="Genomic_DNA"/>
</dbReference>
<dbReference type="Proteomes" id="UP001321445">
    <property type="component" value="Chromosome"/>
</dbReference>
<evidence type="ECO:0000259" key="1">
    <source>
        <dbReference type="Pfam" id="PF10006"/>
    </source>
</evidence>
<accession>A0ABN6WWT4</accession>
<dbReference type="Pfam" id="PF10006">
    <property type="entry name" value="DUF2249"/>
    <property type="match status" value="1"/>
</dbReference>